<dbReference type="AlphaFoldDB" id="A0A7Y8GZL6"/>
<dbReference type="EMBL" id="VYGV01000016">
    <property type="protein sequence ID" value="NWF46907.1"/>
    <property type="molecule type" value="Genomic_DNA"/>
</dbReference>
<protein>
    <submittedName>
        <fullName evidence="2">DUF2892 domain-containing protein</fullName>
    </submittedName>
</protein>
<dbReference type="Pfam" id="PF11127">
    <property type="entry name" value="YgaP-like_TM"/>
    <property type="match status" value="1"/>
</dbReference>
<proteinExistence type="predicted"/>
<evidence type="ECO:0000259" key="1">
    <source>
        <dbReference type="Pfam" id="PF11127"/>
    </source>
</evidence>
<name>A0A7Y8GZL6_9BURK</name>
<evidence type="ECO:0000313" key="2">
    <source>
        <dbReference type="EMBL" id="NWF46907.1"/>
    </source>
</evidence>
<reference evidence="2 3" key="1">
    <citation type="submission" date="2019-09" db="EMBL/GenBank/DDBJ databases">
        <title>Hydrogenophaga aromatica sp. nov., isolated from a para-xylene-degrading enrichment culture.</title>
        <authorList>
            <person name="Tancsics A."/>
            <person name="Banerjee S."/>
        </authorList>
    </citation>
    <scope>NUCLEOTIDE SEQUENCE [LARGE SCALE GENOMIC DNA]</scope>
    <source>
        <strain evidence="2 3">D2P1</strain>
    </source>
</reference>
<dbReference type="Proteomes" id="UP000545507">
    <property type="component" value="Unassembled WGS sequence"/>
</dbReference>
<comment type="caution">
    <text evidence="2">The sequence shown here is derived from an EMBL/GenBank/DDBJ whole genome shotgun (WGS) entry which is preliminary data.</text>
</comment>
<feature type="domain" description="Inner membrane protein YgaP-like transmembrane" evidence="1">
    <location>
        <begin position="2"/>
        <end position="61"/>
    </location>
</feature>
<dbReference type="InterPro" id="IPR021309">
    <property type="entry name" value="YgaP-like_TM"/>
</dbReference>
<accession>A0A7Y8GZL6</accession>
<sequence>MTVERYIRIMAGFVVMLSLALGYAGSPIFVSEWFLALTAFAGFNLFQSGITGFCPPGILFKKLGVPEGNGSCSGGKCN</sequence>
<dbReference type="Gene3D" id="6.10.140.1340">
    <property type="match status" value="1"/>
</dbReference>
<dbReference type="RefSeq" id="WP_177136818.1">
    <property type="nucleotide sequence ID" value="NZ_JAGPWB010000045.1"/>
</dbReference>
<gene>
    <name evidence="2" type="ORF">F3K02_16845</name>
</gene>
<keyword evidence="3" id="KW-1185">Reference proteome</keyword>
<organism evidence="2 3">
    <name type="scientific">Hydrogenophaga aromaticivorans</name>
    <dbReference type="NCBI Taxonomy" id="2610898"/>
    <lineage>
        <taxon>Bacteria</taxon>
        <taxon>Pseudomonadati</taxon>
        <taxon>Pseudomonadota</taxon>
        <taxon>Betaproteobacteria</taxon>
        <taxon>Burkholderiales</taxon>
        <taxon>Comamonadaceae</taxon>
        <taxon>Hydrogenophaga</taxon>
    </lineage>
</organism>
<evidence type="ECO:0000313" key="3">
    <source>
        <dbReference type="Proteomes" id="UP000545507"/>
    </source>
</evidence>